<name>A0A0B6Z7N7_9EUPU</name>
<protein>
    <submittedName>
        <fullName evidence="1">Uncharacterized protein</fullName>
    </submittedName>
</protein>
<sequence>MKNRFETLQTTGKEDTVESKWNTLKLATLGVCEEVLGKPSSNRNTWITDKTWQ</sequence>
<gene>
    <name evidence="1" type="primary">ORF52377</name>
</gene>
<dbReference type="AlphaFoldDB" id="A0A0B6Z7N7"/>
<evidence type="ECO:0000313" key="1">
    <source>
        <dbReference type="EMBL" id="CEK64634.1"/>
    </source>
</evidence>
<dbReference type="EMBL" id="HACG01017769">
    <property type="protein sequence ID" value="CEK64634.1"/>
    <property type="molecule type" value="Transcribed_RNA"/>
</dbReference>
<proteinExistence type="predicted"/>
<organism evidence="1">
    <name type="scientific">Arion vulgaris</name>
    <dbReference type="NCBI Taxonomy" id="1028688"/>
    <lineage>
        <taxon>Eukaryota</taxon>
        <taxon>Metazoa</taxon>
        <taxon>Spiralia</taxon>
        <taxon>Lophotrochozoa</taxon>
        <taxon>Mollusca</taxon>
        <taxon>Gastropoda</taxon>
        <taxon>Heterobranchia</taxon>
        <taxon>Euthyneura</taxon>
        <taxon>Panpulmonata</taxon>
        <taxon>Eupulmonata</taxon>
        <taxon>Stylommatophora</taxon>
        <taxon>Helicina</taxon>
        <taxon>Arionoidea</taxon>
        <taxon>Arionidae</taxon>
        <taxon>Arion</taxon>
    </lineage>
</organism>
<feature type="non-terminal residue" evidence="1">
    <location>
        <position position="53"/>
    </location>
</feature>
<accession>A0A0B6Z7N7</accession>
<reference evidence="1" key="1">
    <citation type="submission" date="2014-12" db="EMBL/GenBank/DDBJ databases">
        <title>Insight into the proteome of Arion vulgaris.</title>
        <authorList>
            <person name="Aradska J."/>
            <person name="Bulat T."/>
            <person name="Smidak R."/>
            <person name="Sarate P."/>
            <person name="Gangsoo J."/>
            <person name="Sialana F."/>
            <person name="Bilban M."/>
            <person name="Lubec G."/>
        </authorList>
    </citation>
    <scope>NUCLEOTIDE SEQUENCE</scope>
    <source>
        <tissue evidence="1">Skin</tissue>
    </source>
</reference>